<reference evidence="1 2" key="1">
    <citation type="journal article" date="2018" name="Nat. Ecol. Evol.">
        <title>Pezizomycetes genomes reveal the molecular basis of ectomycorrhizal truffle lifestyle.</title>
        <authorList>
            <person name="Murat C."/>
            <person name="Payen T."/>
            <person name="Noel B."/>
            <person name="Kuo A."/>
            <person name="Morin E."/>
            <person name="Chen J."/>
            <person name="Kohler A."/>
            <person name="Krizsan K."/>
            <person name="Balestrini R."/>
            <person name="Da Silva C."/>
            <person name="Montanini B."/>
            <person name="Hainaut M."/>
            <person name="Levati E."/>
            <person name="Barry K.W."/>
            <person name="Belfiori B."/>
            <person name="Cichocki N."/>
            <person name="Clum A."/>
            <person name="Dockter R.B."/>
            <person name="Fauchery L."/>
            <person name="Guy J."/>
            <person name="Iotti M."/>
            <person name="Le Tacon F."/>
            <person name="Lindquist E.A."/>
            <person name="Lipzen A."/>
            <person name="Malagnac F."/>
            <person name="Mello A."/>
            <person name="Molinier V."/>
            <person name="Miyauchi S."/>
            <person name="Poulain J."/>
            <person name="Riccioni C."/>
            <person name="Rubini A."/>
            <person name="Sitrit Y."/>
            <person name="Splivallo R."/>
            <person name="Traeger S."/>
            <person name="Wang M."/>
            <person name="Zifcakova L."/>
            <person name="Wipf D."/>
            <person name="Zambonelli A."/>
            <person name="Paolocci F."/>
            <person name="Nowrousian M."/>
            <person name="Ottonello S."/>
            <person name="Baldrian P."/>
            <person name="Spatafora J.W."/>
            <person name="Henrissat B."/>
            <person name="Nagy L.G."/>
            <person name="Aury J.M."/>
            <person name="Wincker P."/>
            <person name="Grigoriev I.V."/>
            <person name="Bonfante P."/>
            <person name="Martin F.M."/>
        </authorList>
    </citation>
    <scope>NUCLEOTIDE SEQUENCE [LARGE SCALE GENOMIC DNA]</scope>
    <source>
        <strain evidence="1 2">ATCC MYA-4762</strain>
    </source>
</reference>
<dbReference type="STRING" id="1051890.A0A3N4LPY8"/>
<organism evidence="1 2">
    <name type="scientific">Terfezia boudieri ATCC MYA-4762</name>
    <dbReference type="NCBI Taxonomy" id="1051890"/>
    <lineage>
        <taxon>Eukaryota</taxon>
        <taxon>Fungi</taxon>
        <taxon>Dikarya</taxon>
        <taxon>Ascomycota</taxon>
        <taxon>Pezizomycotina</taxon>
        <taxon>Pezizomycetes</taxon>
        <taxon>Pezizales</taxon>
        <taxon>Pezizaceae</taxon>
        <taxon>Terfezia</taxon>
    </lineage>
</organism>
<dbReference type="SUPFAM" id="SSF53335">
    <property type="entry name" value="S-adenosyl-L-methionine-dependent methyltransferases"/>
    <property type="match status" value="1"/>
</dbReference>
<dbReference type="InterPro" id="IPR029063">
    <property type="entry name" value="SAM-dependent_MTases_sf"/>
</dbReference>
<protein>
    <recommendedName>
        <fullName evidence="3">S-adenosyl-L-methionine-dependent methyltransferase</fullName>
    </recommendedName>
</protein>
<dbReference type="Gene3D" id="3.40.50.150">
    <property type="entry name" value="Vaccinia Virus protein VP39"/>
    <property type="match status" value="1"/>
</dbReference>
<evidence type="ECO:0008006" key="3">
    <source>
        <dbReference type="Google" id="ProtNLM"/>
    </source>
</evidence>
<dbReference type="InParanoid" id="A0A3N4LPY8"/>
<name>A0A3N4LPY8_9PEZI</name>
<evidence type="ECO:0000313" key="2">
    <source>
        <dbReference type="Proteomes" id="UP000267821"/>
    </source>
</evidence>
<dbReference type="Proteomes" id="UP000267821">
    <property type="component" value="Unassembled WGS sequence"/>
</dbReference>
<sequence length="370" mass="41701">MRIAAKAGFALVKWSISRISQTLGLTLEPTFEDSDSGVHLLDRKLYGLEHMALNWTWEGGLKTMWMNMGYWKDTDSMPQAAENLLKYLLKKAGIIDPPGKVTRDRSISILDLGFGCGDQTLYLTSQLPQNIDVTSYVGITLSKVQYSFAKKRVLDRLEPMPPNSDQRRKGNISLYNADASNPAAWPSSLHLSWLPSLSPSTSPQPPSQKPLPAVPHEHWTLGLDSLYHFRPSRVPILKYTHDNLQSNLLAFDLLRPSSGTSVTQSLFLRAVCIAASIPYHNLLTKEEYIHMLVTKVGYHEEEIIIEDISDFVFSGLAGFISRRTKEMEKIGMKWKRWAGFKVFVWVLQTGLLRGGVVLARWREAETGRGV</sequence>
<gene>
    <name evidence="1" type="ORF">L211DRAFT_783808</name>
</gene>
<dbReference type="AlphaFoldDB" id="A0A3N4LPY8"/>
<proteinExistence type="predicted"/>
<evidence type="ECO:0000313" key="1">
    <source>
        <dbReference type="EMBL" id="RPB24964.1"/>
    </source>
</evidence>
<keyword evidence="2" id="KW-1185">Reference proteome</keyword>
<dbReference type="OrthoDB" id="61390at2759"/>
<accession>A0A3N4LPY8</accession>
<dbReference type="EMBL" id="ML121539">
    <property type="protein sequence ID" value="RPB24964.1"/>
    <property type="molecule type" value="Genomic_DNA"/>
</dbReference>